<protein>
    <submittedName>
        <fullName evidence="1">Uncharacterized protein</fullName>
    </submittedName>
</protein>
<name>A0A9P6U2I3_9FUNG</name>
<organism evidence="1 2">
    <name type="scientific">Mortierella polycephala</name>
    <dbReference type="NCBI Taxonomy" id="41804"/>
    <lineage>
        <taxon>Eukaryota</taxon>
        <taxon>Fungi</taxon>
        <taxon>Fungi incertae sedis</taxon>
        <taxon>Mucoromycota</taxon>
        <taxon>Mortierellomycotina</taxon>
        <taxon>Mortierellomycetes</taxon>
        <taxon>Mortierellales</taxon>
        <taxon>Mortierellaceae</taxon>
        <taxon>Mortierella</taxon>
    </lineage>
</organism>
<dbReference type="Proteomes" id="UP000726737">
    <property type="component" value="Unassembled WGS sequence"/>
</dbReference>
<comment type="caution">
    <text evidence="1">The sequence shown here is derived from an EMBL/GenBank/DDBJ whole genome shotgun (WGS) entry which is preliminary data.</text>
</comment>
<dbReference type="EMBL" id="JAAAJA010000301">
    <property type="protein sequence ID" value="KAG0256392.1"/>
    <property type="molecule type" value="Genomic_DNA"/>
</dbReference>
<dbReference type="AlphaFoldDB" id="A0A9P6U2I3"/>
<proteinExistence type="predicted"/>
<sequence>MSVNWTLRSSPCCSQLGRRTTTPDYGAYRRAIIEAKNVTEKDLLRMWNVRLRTVPNIMILITCIAVAKDKPLRTMAFSDVHSCNSGKWKQLYTFTTFTRSLPPSSFPFCIGEVSQPKRA</sequence>
<evidence type="ECO:0000313" key="2">
    <source>
        <dbReference type="Proteomes" id="UP000726737"/>
    </source>
</evidence>
<keyword evidence="2" id="KW-1185">Reference proteome</keyword>
<dbReference type="OrthoDB" id="10523871at2759"/>
<accession>A0A9P6U2I3</accession>
<evidence type="ECO:0000313" key="1">
    <source>
        <dbReference type="EMBL" id="KAG0256392.1"/>
    </source>
</evidence>
<reference evidence="1" key="1">
    <citation type="journal article" date="2020" name="Fungal Divers.">
        <title>Resolving the Mortierellaceae phylogeny through synthesis of multi-gene phylogenetics and phylogenomics.</title>
        <authorList>
            <person name="Vandepol N."/>
            <person name="Liber J."/>
            <person name="Desiro A."/>
            <person name="Na H."/>
            <person name="Kennedy M."/>
            <person name="Barry K."/>
            <person name="Grigoriev I.V."/>
            <person name="Miller A.N."/>
            <person name="O'Donnell K."/>
            <person name="Stajich J.E."/>
            <person name="Bonito G."/>
        </authorList>
    </citation>
    <scope>NUCLEOTIDE SEQUENCE</scope>
    <source>
        <strain evidence="1">KOD948</strain>
    </source>
</reference>
<gene>
    <name evidence="1" type="ORF">BG011_004589</name>
</gene>